<evidence type="ECO:0000259" key="9">
    <source>
        <dbReference type="PROSITE" id="PS50262"/>
    </source>
</evidence>
<evidence type="ECO:0000313" key="10">
    <source>
        <dbReference type="EMBL" id="CAF1164035.1"/>
    </source>
</evidence>
<evidence type="ECO:0000256" key="6">
    <source>
        <dbReference type="ARBA" id="ARBA00023170"/>
    </source>
</evidence>
<keyword evidence="7" id="KW-0807">Transducer</keyword>
<dbReference type="PANTHER" id="PTHR24243">
    <property type="entry name" value="G-PROTEIN COUPLED RECEPTOR"/>
    <property type="match status" value="1"/>
</dbReference>
<dbReference type="Proteomes" id="UP000663828">
    <property type="component" value="Unassembled WGS sequence"/>
</dbReference>
<evidence type="ECO:0000256" key="5">
    <source>
        <dbReference type="ARBA" id="ARBA00023136"/>
    </source>
</evidence>
<dbReference type="InterPro" id="IPR000276">
    <property type="entry name" value="GPCR_Rhodpsn"/>
</dbReference>
<reference evidence="10" key="1">
    <citation type="submission" date="2021-02" db="EMBL/GenBank/DDBJ databases">
        <authorList>
            <person name="Nowell W R."/>
        </authorList>
    </citation>
    <scope>NUCLEOTIDE SEQUENCE</scope>
</reference>
<dbReference type="PROSITE" id="PS50262">
    <property type="entry name" value="G_PROTEIN_RECEP_F1_2"/>
    <property type="match status" value="1"/>
</dbReference>
<accession>A0A814TSV2</accession>
<dbReference type="PANTHER" id="PTHR24243:SF208">
    <property type="entry name" value="PYROKININ-1 RECEPTOR"/>
    <property type="match status" value="1"/>
</dbReference>
<protein>
    <recommendedName>
        <fullName evidence="9">G-protein coupled receptors family 1 profile domain-containing protein</fullName>
    </recommendedName>
</protein>
<keyword evidence="6" id="KW-0675">Receptor</keyword>
<dbReference type="EMBL" id="CAJNOR010001560">
    <property type="protein sequence ID" value="CAF1164035.1"/>
    <property type="molecule type" value="Genomic_DNA"/>
</dbReference>
<evidence type="ECO:0000256" key="4">
    <source>
        <dbReference type="ARBA" id="ARBA00023040"/>
    </source>
</evidence>
<keyword evidence="5 8" id="KW-0472">Membrane</keyword>
<proteinExistence type="predicted"/>
<comment type="caution">
    <text evidence="10">The sequence shown here is derived from an EMBL/GenBank/DDBJ whole genome shotgun (WGS) entry which is preliminary data.</text>
</comment>
<dbReference type="SUPFAM" id="SSF81321">
    <property type="entry name" value="Family A G protein-coupled receptor-like"/>
    <property type="match status" value="1"/>
</dbReference>
<evidence type="ECO:0000256" key="3">
    <source>
        <dbReference type="ARBA" id="ARBA00022989"/>
    </source>
</evidence>
<evidence type="ECO:0000256" key="7">
    <source>
        <dbReference type="ARBA" id="ARBA00023224"/>
    </source>
</evidence>
<feature type="transmembrane region" description="Helical" evidence="8">
    <location>
        <begin position="52"/>
        <end position="75"/>
    </location>
</feature>
<dbReference type="InterPro" id="IPR017452">
    <property type="entry name" value="GPCR_Rhodpsn_7TM"/>
</dbReference>
<evidence type="ECO:0000256" key="2">
    <source>
        <dbReference type="ARBA" id="ARBA00022692"/>
    </source>
</evidence>
<feature type="transmembrane region" description="Helical" evidence="8">
    <location>
        <begin position="228"/>
        <end position="253"/>
    </location>
</feature>
<name>A0A814TSV2_ADIRI</name>
<sequence length="316" mass="36015">MCNSTIAVLGSVTQQTIIYLGFSLFILGLIGNLLTLIVFLSLKTFRQNSCAFYLTIMSFINTFHLFTGLLTFIMINGFKINWANASVTYCKFRAFYVQTCIMISLSCMCLATVDQFLATQSNALWHRLNNIKVARSVVTGIAVCVITYCIPLLVYYGHTTSSSTGQAICDITNNVFASYRIFSTPFLIGFIPLLIMSIFGLLAYWNVQRIAYRTIPLVRRELDKQLTSMVLIQIFYNVLAITPVLIVGLYYFILDKTLDTCSKTILNILLNLLTVIYYFYYVVRFILYLHMCIEKIPSTTDLCFIYSARESFVSKQ</sequence>
<comment type="subcellular location">
    <subcellularLocation>
        <location evidence="1">Membrane</location>
        <topology evidence="1">Multi-pass membrane protein</topology>
    </subcellularLocation>
</comment>
<feature type="transmembrane region" description="Helical" evidence="8">
    <location>
        <begin position="17"/>
        <end position="40"/>
    </location>
</feature>
<dbReference type="Pfam" id="PF00001">
    <property type="entry name" value="7tm_1"/>
    <property type="match status" value="1"/>
</dbReference>
<feature type="transmembrane region" description="Helical" evidence="8">
    <location>
        <begin position="133"/>
        <end position="156"/>
    </location>
</feature>
<feature type="transmembrane region" description="Helical" evidence="8">
    <location>
        <begin position="95"/>
        <end position="113"/>
    </location>
</feature>
<dbReference type="GO" id="GO:0005886">
    <property type="term" value="C:plasma membrane"/>
    <property type="evidence" value="ECO:0007669"/>
    <property type="project" value="TreeGrafter"/>
</dbReference>
<feature type="transmembrane region" description="Helical" evidence="8">
    <location>
        <begin position="186"/>
        <end position="207"/>
    </location>
</feature>
<dbReference type="AlphaFoldDB" id="A0A814TSV2"/>
<keyword evidence="2 8" id="KW-0812">Transmembrane</keyword>
<feature type="domain" description="G-protein coupled receptors family 1 profile" evidence="9">
    <location>
        <begin position="31"/>
        <end position="288"/>
    </location>
</feature>
<dbReference type="GO" id="GO:0004930">
    <property type="term" value="F:G protein-coupled receptor activity"/>
    <property type="evidence" value="ECO:0007669"/>
    <property type="project" value="UniProtKB-KW"/>
</dbReference>
<keyword evidence="4" id="KW-0297">G-protein coupled receptor</keyword>
<evidence type="ECO:0000313" key="11">
    <source>
        <dbReference type="Proteomes" id="UP000663828"/>
    </source>
</evidence>
<feature type="transmembrane region" description="Helical" evidence="8">
    <location>
        <begin position="265"/>
        <end position="287"/>
    </location>
</feature>
<keyword evidence="11" id="KW-1185">Reference proteome</keyword>
<keyword evidence="3 8" id="KW-1133">Transmembrane helix</keyword>
<evidence type="ECO:0000256" key="1">
    <source>
        <dbReference type="ARBA" id="ARBA00004141"/>
    </source>
</evidence>
<organism evidence="10 11">
    <name type="scientific">Adineta ricciae</name>
    <name type="common">Rotifer</name>
    <dbReference type="NCBI Taxonomy" id="249248"/>
    <lineage>
        <taxon>Eukaryota</taxon>
        <taxon>Metazoa</taxon>
        <taxon>Spiralia</taxon>
        <taxon>Gnathifera</taxon>
        <taxon>Rotifera</taxon>
        <taxon>Eurotatoria</taxon>
        <taxon>Bdelloidea</taxon>
        <taxon>Adinetida</taxon>
        <taxon>Adinetidae</taxon>
        <taxon>Adineta</taxon>
    </lineage>
</organism>
<dbReference type="Gene3D" id="1.20.1070.10">
    <property type="entry name" value="Rhodopsin 7-helix transmembrane proteins"/>
    <property type="match status" value="1"/>
</dbReference>
<evidence type="ECO:0000256" key="8">
    <source>
        <dbReference type="SAM" id="Phobius"/>
    </source>
</evidence>
<gene>
    <name evidence="10" type="ORF">XAT740_LOCUS21647</name>
</gene>